<dbReference type="GO" id="GO:0005525">
    <property type="term" value="F:GTP binding"/>
    <property type="evidence" value="ECO:0007669"/>
    <property type="project" value="UniProtKB-KW"/>
</dbReference>
<feature type="domain" description="OBG-type G" evidence="3">
    <location>
        <begin position="63"/>
        <end position="288"/>
    </location>
</feature>
<reference evidence="5" key="1">
    <citation type="submission" date="2014-11" db="EMBL/GenBank/DDBJ databases">
        <authorList>
            <person name="Otto D Thomas"/>
            <person name="Naeem Raeece"/>
        </authorList>
    </citation>
    <scope>NUCLEOTIDE SEQUENCE</scope>
</reference>
<dbReference type="InterPro" id="IPR006073">
    <property type="entry name" value="GTP-bd"/>
</dbReference>
<dbReference type="InterPro" id="IPR031662">
    <property type="entry name" value="GTP-binding_2"/>
</dbReference>
<sequence>MGILERIKDIEEEVARTQKNKATEYHLGRLKAQLAKLKTQVLEGQKKTGGAGEGFEVQRYGDSRIALIGFPSVGKSSLLTALTGTKSEAAAYEFTTLTCIPGVIHYKDAKIQMLDLPGIIEGAAAGRGRGRQVIAVAKSADCVVIVLDATKDDSQKEKLEAELEAVGIRLNRRPPDIYFKPKKGGGLNFNSIVPLTKVDQKAVQTVLHEYKIFNVDVVFREDASIDDFIDVIEGNRKYVKCLYVYNKVDLLSIKQVDEIARRPNSVVVSCHGDLNLETLKERLWEYLGMVRVYTKKKGEFPDFSEPIILTEQRGEMTIGNAVRMIHRDLLKDFKYGLVWGKSAKHNPQRVGTGHNLEDEDVLQIVKKGG</sequence>
<dbReference type="PANTHER" id="PTHR43127">
    <property type="entry name" value="DEVELOPMENTALLY-REGULATED GTP-BINDING PROTEIN 2"/>
    <property type="match status" value="1"/>
</dbReference>
<dbReference type="EMBL" id="CDMZ01001769">
    <property type="protein sequence ID" value="CEM37342.1"/>
    <property type="molecule type" value="Genomic_DNA"/>
</dbReference>
<gene>
    <name evidence="5" type="ORF">Cvel_24270</name>
</gene>
<dbReference type="CDD" id="cd01896">
    <property type="entry name" value="DRG"/>
    <property type="match status" value="1"/>
</dbReference>
<dbReference type="InterPro" id="IPR031167">
    <property type="entry name" value="G_OBG"/>
</dbReference>
<dbReference type="FunFam" id="3.40.50.300:FF:001436">
    <property type="entry name" value="Developmentally-regulated GTP-binding protein"/>
    <property type="match status" value="1"/>
</dbReference>
<dbReference type="Gene3D" id="3.10.20.30">
    <property type="match status" value="1"/>
</dbReference>
<dbReference type="SUPFAM" id="SSF52540">
    <property type="entry name" value="P-loop containing nucleoside triphosphate hydrolases"/>
    <property type="match status" value="1"/>
</dbReference>
<evidence type="ECO:0000259" key="4">
    <source>
        <dbReference type="PROSITE" id="PS51880"/>
    </source>
</evidence>
<evidence type="ECO:0000256" key="1">
    <source>
        <dbReference type="ARBA" id="ARBA00022741"/>
    </source>
</evidence>
<dbReference type="PhylomeDB" id="A0A0G4H1I1"/>
<protein>
    <recommendedName>
        <fullName evidence="6">OBG-type G domain-containing protein</fullName>
    </recommendedName>
</protein>
<dbReference type="PROSITE" id="PS00905">
    <property type="entry name" value="GTP1_OBG"/>
    <property type="match status" value="1"/>
</dbReference>
<dbReference type="InterPro" id="IPR004095">
    <property type="entry name" value="TGS"/>
</dbReference>
<dbReference type="SUPFAM" id="SSF81271">
    <property type="entry name" value="TGS-like"/>
    <property type="match status" value="1"/>
</dbReference>
<dbReference type="InterPro" id="IPR005225">
    <property type="entry name" value="Small_GTP-bd"/>
</dbReference>
<dbReference type="GO" id="GO:0003924">
    <property type="term" value="F:GTPase activity"/>
    <property type="evidence" value="ECO:0007669"/>
    <property type="project" value="InterPro"/>
</dbReference>
<dbReference type="InterPro" id="IPR012675">
    <property type="entry name" value="Beta-grasp_dom_sf"/>
</dbReference>
<dbReference type="PROSITE" id="PS51710">
    <property type="entry name" value="G_OBG"/>
    <property type="match status" value="1"/>
</dbReference>
<dbReference type="InterPro" id="IPR012676">
    <property type="entry name" value="TGS-like"/>
</dbReference>
<dbReference type="VEuPathDB" id="CryptoDB:Cvel_24270"/>
<dbReference type="PRINTS" id="PR00326">
    <property type="entry name" value="GTP1OBG"/>
</dbReference>
<evidence type="ECO:0000313" key="5">
    <source>
        <dbReference type="EMBL" id="CEM37342.1"/>
    </source>
</evidence>
<evidence type="ECO:0000256" key="2">
    <source>
        <dbReference type="ARBA" id="ARBA00023134"/>
    </source>
</evidence>
<dbReference type="FunFam" id="3.10.20.30:FF:000003">
    <property type="entry name" value="Developmentally-regulated GTP-binding protein 1"/>
    <property type="match status" value="1"/>
</dbReference>
<dbReference type="Pfam" id="PF01926">
    <property type="entry name" value="MMR_HSR1"/>
    <property type="match status" value="1"/>
</dbReference>
<dbReference type="NCBIfam" id="TIGR00231">
    <property type="entry name" value="small_GTP"/>
    <property type="match status" value="1"/>
</dbReference>
<dbReference type="InterPro" id="IPR027417">
    <property type="entry name" value="P-loop_NTPase"/>
</dbReference>
<accession>A0A0G4H1I1</accession>
<dbReference type="InterPro" id="IPR045001">
    <property type="entry name" value="DRG"/>
</dbReference>
<dbReference type="Pfam" id="PF16897">
    <property type="entry name" value="MMR_HSR1_Xtn"/>
    <property type="match status" value="1"/>
</dbReference>
<dbReference type="InterPro" id="IPR006074">
    <property type="entry name" value="GTP1-OBG_CS"/>
</dbReference>
<keyword evidence="2" id="KW-0342">GTP-binding</keyword>
<dbReference type="PROSITE" id="PS51880">
    <property type="entry name" value="TGS"/>
    <property type="match status" value="1"/>
</dbReference>
<dbReference type="AlphaFoldDB" id="A0A0G4H1I1"/>
<dbReference type="Pfam" id="PF02824">
    <property type="entry name" value="TGS"/>
    <property type="match status" value="1"/>
</dbReference>
<keyword evidence="1" id="KW-0547">Nucleotide-binding</keyword>
<organism evidence="5">
    <name type="scientific">Chromera velia CCMP2878</name>
    <dbReference type="NCBI Taxonomy" id="1169474"/>
    <lineage>
        <taxon>Eukaryota</taxon>
        <taxon>Sar</taxon>
        <taxon>Alveolata</taxon>
        <taxon>Colpodellida</taxon>
        <taxon>Chromeraceae</taxon>
        <taxon>Chromera</taxon>
    </lineage>
</organism>
<name>A0A0G4H1I1_9ALVE</name>
<feature type="domain" description="TGS" evidence="4">
    <location>
        <begin position="288"/>
        <end position="366"/>
    </location>
</feature>
<evidence type="ECO:0000259" key="3">
    <source>
        <dbReference type="PROSITE" id="PS51710"/>
    </source>
</evidence>
<evidence type="ECO:0008006" key="6">
    <source>
        <dbReference type="Google" id="ProtNLM"/>
    </source>
</evidence>
<proteinExistence type="predicted"/>
<dbReference type="Gene3D" id="6.10.140.1070">
    <property type="match status" value="2"/>
</dbReference>